<gene>
    <name evidence="2" type="ORF">LEL_07931</name>
</gene>
<feature type="region of interest" description="Disordered" evidence="1">
    <location>
        <begin position="505"/>
        <end position="524"/>
    </location>
</feature>
<dbReference type="STRING" id="1081108.A0A168EX54"/>
<name>A0A168EX54_CORDF</name>
<feature type="compositionally biased region" description="Low complexity" evidence="1">
    <location>
        <begin position="505"/>
        <end position="520"/>
    </location>
</feature>
<dbReference type="Gene3D" id="3.40.50.300">
    <property type="entry name" value="P-loop containing nucleotide triphosphate hydrolases"/>
    <property type="match status" value="1"/>
</dbReference>
<dbReference type="SUPFAM" id="SSF52540">
    <property type="entry name" value="P-loop containing nucleoside triphosphate hydrolases"/>
    <property type="match status" value="1"/>
</dbReference>
<keyword evidence="3" id="KW-1185">Reference proteome</keyword>
<comment type="caution">
    <text evidence="2">The sequence shown here is derived from an EMBL/GenBank/DDBJ whole genome shotgun (WGS) entry which is preliminary data.</text>
</comment>
<proteinExistence type="predicted"/>
<evidence type="ECO:0000313" key="2">
    <source>
        <dbReference type="EMBL" id="OAA74350.1"/>
    </source>
</evidence>
<organism evidence="2 3">
    <name type="scientific">Akanthomyces lecanii RCEF 1005</name>
    <dbReference type="NCBI Taxonomy" id="1081108"/>
    <lineage>
        <taxon>Eukaryota</taxon>
        <taxon>Fungi</taxon>
        <taxon>Dikarya</taxon>
        <taxon>Ascomycota</taxon>
        <taxon>Pezizomycotina</taxon>
        <taxon>Sordariomycetes</taxon>
        <taxon>Hypocreomycetidae</taxon>
        <taxon>Hypocreales</taxon>
        <taxon>Cordycipitaceae</taxon>
        <taxon>Akanthomyces</taxon>
        <taxon>Cordyceps confragosa</taxon>
    </lineage>
</organism>
<evidence type="ECO:0000256" key="1">
    <source>
        <dbReference type="SAM" id="MobiDB-lite"/>
    </source>
</evidence>
<dbReference type="InterPro" id="IPR027417">
    <property type="entry name" value="P-loop_NTPase"/>
</dbReference>
<protein>
    <recommendedName>
        <fullName evidence="4">P-loop containing nucleoside triphosphate hydrolase</fullName>
    </recommendedName>
</protein>
<dbReference type="AlphaFoldDB" id="A0A168EX54"/>
<dbReference type="OrthoDB" id="2316594at2759"/>
<reference evidence="2 3" key="1">
    <citation type="journal article" date="2016" name="Genome Biol. Evol.">
        <title>Divergent and convergent evolution of fungal pathogenicity.</title>
        <authorList>
            <person name="Shang Y."/>
            <person name="Xiao G."/>
            <person name="Zheng P."/>
            <person name="Cen K."/>
            <person name="Zhan S."/>
            <person name="Wang C."/>
        </authorList>
    </citation>
    <scope>NUCLEOTIDE SEQUENCE [LARGE SCALE GENOMIC DNA]</scope>
    <source>
        <strain evidence="2 3">RCEF 1005</strain>
    </source>
</reference>
<evidence type="ECO:0000313" key="3">
    <source>
        <dbReference type="Proteomes" id="UP000076881"/>
    </source>
</evidence>
<accession>A0A168EX54</accession>
<evidence type="ECO:0008006" key="4">
    <source>
        <dbReference type="Google" id="ProtNLM"/>
    </source>
</evidence>
<sequence length="601" mass="65612">MPSLLEETADSAEFDRHMKLLRININEPNIEIRNTPIFNTIVRNQVSELSTPFDGKASIQTPFTQYGLLGGISQNDFGEDGFDSQRRAVSDPRLFYNVATPSSIFICGSQGSGKSHSLSCLLENCLLPSVANVLPRPLTGLVFHYDTFNSDVGGTPSEAAYLSSNPNVKVRVLCAPTNRVKIEKVYSCLPNVVVSDFRIHESQLNTKRMLDLMAMDSAAGDAWPLYMHTVTRILRDMRLEQQQRREDDGFNYGDFKRRLTEQPLVGGQLGPLQQRLDALESFMVPIDATKTRLQGGNRKQGRFVKGEKTVDKTWKPKAGQLTIVDLSCPCITDATACSLFTICLSLFLEQQSEVGRVVALDEAHKYMTGSVESETLTERLLSAIRLQRHLAARVFISTQEPTISPKLLDLCSATIVHRFTSPEWLQTLKAHLAGASVLGASTSSRGSSHDDDGDVLATPVLRSGSSDRLLAEIFRQIVSLRTGEALLFAPNAAVGVLMERVAQADDTSSSAQSSSASAATDDSESAAEGWKLSKDLLSFHEYSPDDAVLRPKVEGFVAAAVAAAAAAEWRPKEAIRLGSGVLKVFIRQRVTQDGGQSIMAG</sequence>
<dbReference type="Proteomes" id="UP000076881">
    <property type="component" value="Unassembled WGS sequence"/>
</dbReference>
<dbReference type="EMBL" id="AZHF01000006">
    <property type="protein sequence ID" value="OAA74350.1"/>
    <property type="molecule type" value="Genomic_DNA"/>
</dbReference>